<dbReference type="Proteomes" id="UP000198923">
    <property type="component" value="Unassembled WGS sequence"/>
</dbReference>
<proteinExistence type="predicted"/>
<organism evidence="1 2">
    <name type="scientific">Sinosporangium album</name>
    <dbReference type="NCBI Taxonomy" id="504805"/>
    <lineage>
        <taxon>Bacteria</taxon>
        <taxon>Bacillati</taxon>
        <taxon>Actinomycetota</taxon>
        <taxon>Actinomycetes</taxon>
        <taxon>Streptosporangiales</taxon>
        <taxon>Streptosporangiaceae</taxon>
        <taxon>Sinosporangium</taxon>
    </lineage>
</organism>
<evidence type="ECO:0000313" key="1">
    <source>
        <dbReference type="EMBL" id="SDH69158.1"/>
    </source>
</evidence>
<dbReference type="STRING" id="504805.SAMN05421505_12097"/>
<dbReference type="OrthoDB" id="3538933at2"/>
<dbReference type="EMBL" id="FNCN01000020">
    <property type="protein sequence ID" value="SDH69158.1"/>
    <property type="molecule type" value="Genomic_DNA"/>
</dbReference>
<evidence type="ECO:0000313" key="2">
    <source>
        <dbReference type="Proteomes" id="UP000198923"/>
    </source>
</evidence>
<reference evidence="1 2" key="1">
    <citation type="submission" date="2016-10" db="EMBL/GenBank/DDBJ databases">
        <authorList>
            <person name="de Groot N.N."/>
        </authorList>
    </citation>
    <scope>NUCLEOTIDE SEQUENCE [LARGE SCALE GENOMIC DNA]</scope>
    <source>
        <strain evidence="1 2">CPCC 201354</strain>
    </source>
</reference>
<keyword evidence="2" id="KW-1185">Reference proteome</keyword>
<gene>
    <name evidence="1" type="ORF">SAMN05421505_12097</name>
</gene>
<protein>
    <submittedName>
        <fullName evidence="1">Uncharacterized protein</fullName>
    </submittedName>
</protein>
<dbReference type="AlphaFoldDB" id="A0A1G8EGZ6"/>
<name>A0A1G8EGZ6_9ACTN</name>
<dbReference type="RefSeq" id="WP_093172272.1">
    <property type="nucleotide sequence ID" value="NZ_FNCN01000020.1"/>
</dbReference>
<accession>A0A1G8EGZ6</accession>
<sequence length="142" mass="14747">MAGRGSGDLRDSDLVRLVRELRDRVKTLELQAASRVVPFIAESTSTGSASYTRMAWSSFPRSGSSLSADVVVALSGASSVDVQLRADGVEVGVVAVSVSGAVSVGGFLPSTWPFGDRRIVDVRVKANGGGSVDVAVVGAWHR</sequence>